<keyword evidence="4 12" id="KW-0328">Glycosyltransferase</keyword>
<comment type="similarity">
    <text evidence="3 12">Belongs to the glycosyltransferase 10 family.</text>
</comment>
<accession>A0A9D3LX16</accession>
<evidence type="ECO:0000256" key="1">
    <source>
        <dbReference type="ARBA" id="ARBA00004167"/>
    </source>
</evidence>
<keyword evidence="8 12" id="KW-1133">Transmembrane helix</keyword>
<dbReference type="SUPFAM" id="SSF53756">
    <property type="entry name" value="UDP-Glycosyltransferase/glycogen phosphorylase"/>
    <property type="match status" value="1"/>
</dbReference>
<keyword evidence="9 12" id="KW-0472">Membrane</keyword>
<evidence type="ECO:0000256" key="8">
    <source>
        <dbReference type="ARBA" id="ARBA00022989"/>
    </source>
</evidence>
<comment type="caution">
    <text evidence="15">The sequence shown here is derived from an EMBL/GenBank/DDBJ whole genome shotgun (WGS) entry which is preliminary data.</text>
</comment>
<evidence type="ECO:0000313" key="16">
    <source>
        <dbReference type="Proteomes" id="UP001044222"/>
    </source>
</evidence>
<comment type="pathway">
    <text evidence="2">Protein modification; protein glycosylation.</text>
</comment>
<evidence type="ECO:0000256" key="11">
    <source>
        <dbReference type="ARBA" id="ARBA00036481"/>
    </source>
</evidence>
<evidence type="ECO:0000313" key="15">
    <source>
        <dbReference type="EMBL" id="KAG5834188.1"/>
    </source>
</evidence>
<evidence type="ECO:0000259" key="14">
    <source>
        <dbReference type="Pfam" id="PF17039"/>
    </source>
</evidence>
<dbReference type="Proteomes" id="UP001044222">
    <property type="component" value="Chromosome 15"/>
</dbReference>
<dbReference type="AlphaFoldDB" id="A0A9D3LX16"/>
<dbReference type="PANTHER" id="PTHR11929:SF12">
    <property type="entry name" value="ALPHA-(1,3)-FUCOSYLTRANSFERASE 7"/>
    <property type="match status" value="1"/>
</dbReference>
<keyword evidence="7" id="KW-0735">Signal-anchor</keyword>
<evidence type="ECO:0000256" key="2">
    <source>
        <dbReference type="ARBA" id="ARBA00004922"/>
    </source>
</evidence>
<comment type="catalytic activity">
    <reaction evidence="11">
        <text>an N-acetyl-alpha-neuraminyl-(2-&gt;3)-beta-D-galactosyl-(1-&gt;4)-N-acetyl-beta-D-glucosaminyl derivative + GDP-beta-L-fucose = an alpha-Neu5Ac-(2-&gt;3)-beta-D-Gal-(1-&gt;4)-[alpha-L-Fuc-(1-&gt;3)]-beta-D-GlcNAc derivative + GDP + H(+)</text>
        <dbReference type="Rhea" id="RHEA:56076"/>
        <dbReference type="ChEBI" id="CHEBI:15378"/>
        <dbReference type="ChEBI" id="CHEBI:57273"/>
        <dbReference type="ChEBI" id="CHEBI:58189"/>
        <dbReference type="ChEBI" id="CHEBI:136545"/>
        <dbReference type="ChEBI" id="CHEBI:139509"/>
    </reaction>
    <physiologicalReaction direction="left-to-right" evidence="11">
        <dbReference type="Rhea" id="RHEA:56077"/>
    </physiologicalReaction>
</comment>
<comment type="subcellular location">
    <subcellularLocation>
        <location evidence="12">Golgi apparatus</location>
        <location evidence="12">Golgi stack membrane</location>
        <topology evidence="12">Single-pass type II membrane protein</topology>
    </subcellularLocation>
    <subcellularLocation>
        <location evidence="1">Membrane</location>
        <topology evidence="1">Single-pass membrane protein</topology>
    </subcellularLocation>
</comment>
<dbReference type="InterPro" id="IPR055270">
    <property type="entry name" value="Glyco_tran_10_C"/>
</dbReference>
<evidence type="ECO:0000256" key="10">
    <source>
        <dbReference type="ARBA" id="ARBA00023180"/>
    </source>
</evidence>
<dbReference type="Pfam" id="PF00852">
    <property type="entry name" value="Glyco_transf_10"/>
    <property type="match status" value="1"/>
</dbReference>
<evidence type="ECO:0000256" key="3">
    <source>
        <dbReference type="ARBA" id="ARBA00008919"/>
    </source>
</evidence>
<name>A0A9D3LX16_ANGAN</name>
<keyword evidence="16" id="KW-1185">Reference proteome</keyword>
<feature type="domain" description="Fucosyltransferase C-terminal" evidence="13">
    <location>
        <begin position="178"/>
        <end position="351"/>
    </location>
</feature>
<evidence type="ECO:0000256" key="6">
    <source>
        <dbReference type="ARBA" id="ARBA00022692"/>
    </source>
</evidence>
<dbReference type="FunFam" id="3.40.50.11660:FF:000001">
    <property type="entry name" value="alpha-(1,3)-fucosyltransferase 9"/>
    <property type="match status" value="1"/>
</dbReference>
<evidence type="ECO:0000256" key="9">
    <source>
        <dbReference type="ARBA" id="ARBA00023136"/>
    </source>
</evidence>
<dbReference type="InterPro" id="IPR001503">
    <property type="entry name" value="Glyco_trans_10"/>
</dbReference>
<keyword evidence="5 12" id="KW-0808">Transferase</keyword>
<evidence type="ECO:0000256" key="12">
    <source>
        <dbReference type="RuleBase" id="RU003832"/>
    </source>
</evidence>
<evidence type="ECO:0000256" key="4">
    <source>
        <dbReference type="ARBA" id="ARBA00022676"/>
    </source>
</evidence>
<proteinExistence type="inferred from homology"/>
<dbReference type="GO" id="GO:0032580">
    <property type="term" value="C:Golgi cisterna membrane"/>
    <property type="evidence" value="ECO:0007669"/>
    <property type="project" value="UniProtKB-SubCell"/>
</dbReference>
<evidence type="ECO:0000256" key="7">
    <source>
        <dbReference type="ARBA" id="ARBA00022968"/>
    </source>
</evidence>
<dbReference type="PANTHER" id="PTHR11929">
    <property type="entry name" value="ALPHA- 1,3 -FUCOSYLTRANSFERASE"/>
    <property type="match status" value="1"/>
</dbReference>
<organism evidence="15 16">
    <name type="scientific">Anguilla anguilla</name>
    <name type="common">European freshwater eel</name>
    <name type="synonym">Muraena anguilla</name>
    <dbReference type="NCBI Taxonomy" id="7936"/>
    <lineage>
        <taxon>Eukaryota</taxon>
        <taxon>Metazoa</taxon>
        <taxon>Chordata</taxon>
        <taxon>Craniata</taxon>
        <taxon>Vertebrata</taxon>
        <taxon>Euteleostomi</taxon>
        <taxon>Actinopterygii</taxon>
        <taxon>Neopterygii</taxon>
        <taxon>Teleostei</taxon>
        <taxon>Anguilliformes</taxon>
        <taxon>Anguillidae</taxon>
        <taxon>Anguilla</taxon>
    </lineage>
</organism>
<dbReference type="InterPro" id="IPR031481">
    <property type="entry name" value="Glyco_tran_10_N"/>
</dbReference>
<keyword evidence="10" id="KW-0325">Glycoprotein</keyword>
<protein>
    <recommendedName>
        <fullName evidence="12">Fucosyltransferase</fullName>
        <ecNumber evidence="12">2.4.1.-</ecNumber>
    </recommendedName>
</protein>
<feature type="domain" description="Fucosyltransferase N-terminal" evidence="14">
    <location>
        <begin position="41"/>
        <end position="151"/>
    </location>
</feature>
<feature type="transmembrane region" description="Helical" evidence="12">
    <location>
        <begin position="6"/>
        <end position="28"/>
    </location>
</feature>
<dbReference type="EMBL" id="JAFIRN010000015">
    <property type="protein sequence ID" value="KAG5834188.1"/>
    <property type="molecule type" value="Genomic_DNA"/>
</dbReference>
<sequence length="358" mass="41016">MTAPLHTLVMKIIIVIGTCGLALSLFLLDQSVRGGTLKQQQNITVLLWHWPFSRAYSLQGDVCRDAYGVPGCVLTDSRASFPDADVVVFHHHELKYKRSSLPLHLPRPPAQKWIWLSLEPPANNGPLSAYDGVFNWTMSYRRDADVPVPYGRLVPRAAASAPAGDEDKDDADHVVPGNKTHLVCWVVSNYKSRHERSKVYQRLKQVVKVQVYGRWARRPLSDRDLLPTISRCHFYLAFENSQSADYVTEKLWRNSFQAGAVPVVLGPPRRNYEALAPAGSFVHVDDFKSVEEMAQFLRQLAADGRRYASYFAWRRRHDVKLYTDWRERLCQICRHYHSLDPRKVYQDLDSWANGQIVS</sequence>
<dbReference type="Pfam" id="PF17039">
    <property type="entry name" value="Glyco_tran_10_N"/>
    <property type="match status" value="1"/>
</dbReference>
<evidence type="ECO:0000256" key="5">
    <source>
        <dbReference type="ARBA" id="ARBA00022679"/>
    </source>
</evidence>
<gene>
    <name evidence="15" type="ORF">ANANG_G00258840</name>
</gene>
<keyword evidence="6 12" id="KW-0812">Transmembrane</keyword>
<dbReference type="InterPro" id="IPR038577">
    <property type="entry name" value="GT10-like_C_sf"/>
</dbReference>
<evidence type="ECO:0000259" key="13">
    <source>
        <dbReference type="Pfam" id="PF00852"/>
    </source>
</evidence>
<keyword evidence="12" id="KW-0333">Golgi apparatus</keyword>
<reference evidence="15" key="1">
    <citation type="submission" date="2021-01" db="EMBL/GenBank/DDBJ databases">
        <title>A chromosome-scale assembly of European eel, Anguilla anguilla.</title>
        <authorList>
            <person name="Henkel C."/>
            <person name="Jong-Raadsen S.A."/>
            <person name="Dufour S."/>
            <person name="Weltzien F.-A."/>
            <person name="Palstra A.P."/>
            <person name="Pelster B."/>
            <person name="Spaink H.P."/>
            <person name="Van Den Thillart G.E."/>
            <person name="Jansen H."/>
            <person name="Zahm M."/>
            <person name="Klopp C."/>
            <person name="Cedric C."/>
            <person name="Louis A."/>
            <person name="Berthelot C."/>
            <person name="Parey E."/>
            <person name="Roest Crollius H."/>
            <person name="Montfort J."/>
            <person name="Robinson-Rechavi M."/>
            <person name="Bucao C."/>
            <person name="Bouchez O."/>
            <person name="Gislard M."/>
            <person name="Lluch J."/>
            <person name="Milhes M."/>
            <person name="Lampietro C."/>
            <person name="Lopez Roques C."/>
            <person name="Donnadieu C."/>
            <person name="Braasch I."/>
            <person name="Desvignes T."/>
            <person name="Postlethwait J."/>
            <person name="Bobe J."/>
            <person name="Guiguen Y."/>
            <person name="Dirks R."/>
        </authorList>
    </citation>
    <scope>NUCLEOTIDE SEQUENCE</scope>
    <source>
        <strain evidence="15">Tag_6206</strain>
        <tissue evidence="15">Liver</tissue>
    </source>
</reference>
<dbReference type="GO" id="GO:0046920">
    <property type="term" value="F:alpha-(1-&gt;3)-fucosyltransferase activity"/>
    <property type="evidence" value="ECO:0007669"/>
    <property type="project" value="TreeGrafter"/>
</dbReference>
<dbReference type="EC" id="2.4.1.-" evidence="12"/>
<dbReference type="Gene3D" id="3.40.50.11660">
    <property type="entry name" value="Glycosyl transferase family 10, C-terminal domain"/>
    <property type="match status" value="1"/>
</dbReference>